<dbReference type="PANTHER" id="PTHR28037:SF1">
    <property type="entry name" value="ALCOHOL O-ACETYLTRANSFERASE 1-RELATED"/>
    <property type="match status" value="1"/>
</dbReference>
<keyword evidence="2" id="KW-1185">Reference proteome</keyword>
<evidence type="ECO:0008006" key="3">
    <source>
        <dbReference type="Google" id="ProtNLM"/>
    </source>
</evidence>
<dbReference type="Pfam" id="PF07247">
    <property type="entry name" value="AATase"/>
    <property type="match status" value="1"/>
</dbReference>
<proteinExistence type="predicted"/>
<dbReference type="EMBL" id="KZ678141">
    <property type="protein sequence ID" value="PSN62734.1"/>
    <property type="molecule type" value="Genomic_DNA"/>
</dbReference>
<dbReference type="AlphaFoldDB" id="A0A2T2NBD7"/>
<reference evidence="1 2" key="1">
    <citation type="journal article" date="2018" name="Front. Microbiol.">
        <title>Genome-Wide Analysis of Corynespora cassiicola Leaf Fall Disease Putative Effectors.</title>
        <authorList>
            <person name="Lopez D."/>
            <person name="Ribeiro S."/>
            <person name="Label P."/>
            <person name="Fumanal B."/>
            <person name="Venisse J.S."/>
            <person name="Kohler A."/>
            <person name="de Oliveira R.R."/>
            <person name="Labutti K."/>
            <person name="Lipzen A."/>
            <person name="Lail K."/>
            <person name="Bauer D."/>
            <person name="Ohm R.A."/>
            <person name="Barry K.W."/>
            <person name="Spatafora J."/>
            <person name="Grigoriev I.V."/>
            <person name="Martin F.M."/>
            <person name="Pujade-Renaud V."/>
        </authorList>
    </citation>
    <scope>NUCLEOTIDE SEQUENCE [LARGE SCALE GENOMIC DNA]</scope>
    <source>
        <strain evidence="1 2">Philippines</strain>
    </source>
</reference>
<name>A0A2T2NBD7_CORCC</name>
<dbReference type="InterPro" id="IPR010828">
    <property type="entry name" value="Atf2/Sli1-like"/>
</dbReference>
<dbReference type="Proteomes" id="UP000240883">
    <property type="component" value="Unassembled WGS sequence"/>
</dbReference>
<dbReference type="OrthoDB" id="2150604at2759"/>
<dbReference type="GO" id="GO:0008080">
    <property type="term" value="F:N-acetyltransferase activity"/>
    <property type="evidence" value="ECO:0007669"/>
    <property type="project" value="TreeGrafter"/>
</dbReference>
<evidence type="ECO:0000313" key="2">
    <source>
        <dbReference type="Proteomes" id="UP000240883"/>
    </source>
</evidence>
<dbReference type="InterPro" id="IPR052058">
    <property type="entry name" value="Alcohol_O-acetyltransferase"/>
</dbReference>
<sequence length="473" mass="52360">MSSSNEFQRFASPNEQRTISREDAGFYHAVIVAAIYDLGDSFDMYTPESFFEPLRACIKENPYLSVTVGDMNTDKAFFQKVPTIDLLQHVSILERWSTGNAMDRIENILEANLDTPFLRNIPPWRIIVLPLERGCCVAFSFSHMIGDGPTGSSFHSTFLSACRNYSSNAEAMTRVIHTPSIPLPNPFDTPQKLPISWSFLLSPLISLFLPTVVTRLFGLRSSASVTNTGTWNGSKICFHATATRSKLKMREIKATNLQRILDVSRKHDAKLTGTLLQVIARALSASIPDTEVTNFVSQTPINMRAALGVPSEEGGDFVSGCYMVHPRQDPSDTFSEDDWEAARLYTVNLSRSSSTLQDQAIGLLRYLPSIKNWTLGKIGQQRDCSFELSNIGAFTNPNDASASSTANISQMIFAQPGHVISAPLAFSISSVKNGSMFYTVSWRLGALGFAEDDEDRFVDRICGDIERTLTLIS</sequence>
<dbReference type="PANTHER" id="PTHR28037">
    <property type="entry name" value="ALCOHOL O-ACETYLTRANSFERASE 1-RELATED"/>
    <property type="match status" value="1"/>
</dbReference>
<evidence type="ECO:0000313" key="1">
    <source>
        <dbReference type="EMBL" id="PSN62734.1"/>
    </source>
</evidence>
<organism evidence="1 2">
    <name type="scientific">Corynespora cassiicola Philippines</name>
    <dbReference type="NCBI Taxonomy" id="1448308"/>
    <lineage>
        <taxon>Eukaryota</taxon>
        <taxon>Fungi</taxon>
        <taxon>Dikarya</taxon>
        <taxon>Ascomycota</taxon>
        <taxon>Pezizomycotina</taxon>
        <taxon>Dothideomycetes</taxon>
        <taxon>Pleosporomycetidae</taxon>
        <taxon>Pleosporales</taxon>
        <taxon>Corynesporascaceae</taxon>
        <taxon>Corynespora</taxon>
    </lineage>
</organism>
<protein>
    <recommendedName>
        <fullName evidence="3">Alcohol acetyltransferase</fullName>
    </recommendedName>
</protein>
<gene>
    <name evidence="1" type="ORF">BS50DRAFT_649948</name>
</gene>
<dbReference type="STRING" id="1448308.A0A2T2NBD7"/>
<accession>A0A2T2NBD7</accession>